<sequence>MALFLLHLAGAAALLLWSVRLIRTGVERAYLTPLRRWLRHSGSNSFVAAGTGSLAALLLQSSSAVALLVAGFVSSRMVHSATALAIILGADLGSALMAQLLMFRVTWLSPLLILAGTIFFMRAKRQRMRQTGRILIGLGLVFVSLHLIREATSPLQDNQLVIAVVDYLKSDLLSAFLIGAIAAWLMHSSLAAVLLFATLGSEGLLPVVAAVAMAFGANLGGSFVPWVLTQSMSAAARQPVIANLLVRGGGALAALAGLMFLAAAYDGDLLEDARWVIVLHIGFNFAVLLLGLVLRRPLLRLSKLLLPGMAAATVSRVSALNKDALSEPRRALGCAAREILQMGETIQSMLTSALQLYRAWDDDLVGQVAVQEKDVDRMHFETKLYLARLQEGALNEENAGRMMVLANIATNLEAAGDLISSDLTALARKLHTANLTFSEPGWADLSDFHDRVLANIQVALDLLMTGDVDAARQLLEEKDAIRQLEQALQRRHLERLRMGKPESIETSNLHQETIRALKQINTAFTMIAYPIVEDAGDLLSSRLAQPSRN</sequence>
<name>A0A084U8P9_9HYPH</name>
<feature type="transmembrane region" description="Helical" evidence="6">
    <location>
        <begin position="240"/>
        <end position="263"/>
    </location>
</feature>
<feature type="transmembrane region" description="Helical" evidence="6">
    <location>
        <begin position="203"/>
        <end position="228"/>
    </location>
</feature>
<comment type="caution">
    <text evidence="8">The sequence shown here is derived from an EMBL/GenBank/DDBJ whole genome shotgun (WGS) entry which is preliminary data.</text>
</comment>
<evidence type="ECO:0000256" key="4">
    <source>
        <dbReference type="ARBA" id="ARBA00022989"/>
    </source>
</evidence>
<evidence type="ECO:0000256" key="5">
    <source>
        <dbReference type="ARBA" id="ARBA00023136"/>
    </source>
</evidence>
<dbReference type="PATRIC" id="fig|472175.3.peg.363"/>
<dbReference type="Proteomes" id="UP000053675">
    <property type="component" value="Unassembled WGS sequence"/>
</dbReference>
<dbReference type="RefSeq" id="WP_036479141.1">
    <property type="nucleotide sequence ID" value="NZ_JMQM01000001.1"/>
</dbReference>
<evidence type="ECO:0000313" key="9">
    <source>
        <dbReference type="Proteomes" id="UP000053675"/>
    </source>
</evidence>
<keyword evidence="9" id="KW-1185">Reference proteome</keyword>
<dbReference type="PANTHER" id="PTHR10010">
    <property type="entry name" value="SOLUTE CARRIER FAMILY 34 SODIUM PHOSPHATE , MEMBER 2-RELATED"/>
    <property type="match status" value="1"/>
</dbReference>
<dbReference type="InterPro" id="IPR026022">
    <property type="entry name" value="PhoU_dom"/>
</dbReference>
<feature type="transmembrane region" description="Helical" evidence="6">
    <location>
        <begin position="107"/>
        <end position="123"/>
    </location>
</feature>
<gene>
    <name evidence="8" type="ORF">EL18_00350</name>
</gene>
<dbReference type="Gene3D" id="1.20.58.220">
    <property type="entry name" value="Phosphate transport system protein phou homolog 2, domain 2"/>
    <property type="match status" value="1"/>
</dbReference>
<evidence type="ECO:0000313" key="8">
    <source>
        <dbReference type="EMBL" id="KFB09335.1"/>
    </source>
</evidence>
<evidence type="ECO:0000256" key="6">
    <source>
        <dbReference type="SAM" id="Phobius"/>
    </source>
</evidence>
<keyword evidence="2" id="KW-1003">Cell membrane</keyword>
<feature type="transmembrane region" description="Helical" evidence="6">
    <location>
        <begin position="45"/>
        <end position="69"/>
    </location>
</feature>
<dbReference type="GO" id="GO:0005886">
    <property type="term" value="C:plasma membrane"/>
    <property type="evidence" value="ECO:0007669"/>
    <property type="project" value="UniProtKB-SubCell"/>
</dbReference>
<reference evidence="8 9" key="1">
    <citation type="submission" date="2014-05" db="EMBL/GenBank/DDBJ databases">
        <title>Draft Genome Sequence of Nitratireductor basaltis Strain UMTGB225, A Marine Bacterium Isolated from Green Barrel Tunicate.</title>
        <authorList>
            <person name="Gan H.Y."/>
        </authorList>
    </citation>
    <scope>NUCLEOTIDE SEQUENCE [LARGE SCALE GENOMIC DNA]</scope>
    <source>
        <strain evidence="8 9">UMTGB225</strain>
    </source>
</reference>
<evidence type="ECO:0000256" key="3">
    <source>
        <dbReference type="ARBA" id="ARBA00022692"/>
    </source>
</evidence>
<feature type="domain" description="PhoU" evidence="7">
    <location>
        <begin position="339"/>
        <end position="419"/>
    </location>
</feature>
<keyword evidence="5 6" id="KW-0472">Membrane</keyword>
<organism evidence="8 9">
    <name type="scientific">Nitratireductor basaltis</name>
    <dbReference type="NCBI Taxonomy" id="472175"/>
    <lineage>
        <taxon>Bacteria</taxon>
        <taxon>Pseudomonadati</taxon>
        <taxon>Pseudomonadota</taxon>
        <taxon>Alphaproteobacteria</taxon>
        <taxon>Hyphomicrobiales</taxon>
        <taxon>Phyllobacteriaceae</taxon>
        <taxon>Nitratireductor</taxon>
    </lineage>
</organism>
<dbReference type="InterPro" id="IPR038078">
    <property type="entry name" value="PhoU-like_sf"/>
</dbReference>
<feature type="transmembrane region" description="Helical" evidence="6">
    <location>
        <begin position="275"/>
        <end position="294"/>
    </location>
</feature>
<dbReference type="GO" id="GO:0044341">
    <property type="term" value="P:sodium-dependent phosphate transport"/>
    <property type="evidence" value="ECO:0007669"/>
    <property type="project" value="InterPro"/>
</dbReference>
<dbReference type="Pfam" id="PF02690">
    <property type="entry name" value="Na_Pi_cotrans"/>
    <property type="match status" value="1"/>
</dbReference>
<accession>A0A084U8P9</accession>
<evidence type="ECO:0000256" key="2">
    <source>
        <dbReference type="ARBA" id="ARBA00022475"/>
    </source>
</evidence>
<dbReference type="PANTHER" id="PTHR10010:SF46">
    <property type="entry name" value="SODIUM-DEPENDENT PHOSPHATE TRANSPORT PROTEIN 2B"/>
    <property type="match status" value="1"/>
</dbReference>
<proteinExistence type="predicted"/>
<dbReference type="EMBL" id="JMQM01000001">
    <property type="protein sequence ID" value="KFB09335.1"/>
    <property type="molecule type" value="Genomic_DNA"/>
</dbReference>
<evidence type="ECO:0000259" key="7">
    <source>
        <dbReference type="Pfam" id="PF01895"/>
    </source>
</evidence>
<dbReference type="AlphaFoldDB" id="A0A084U8P9"/>
<dbReference type="OrthoDB" id="5778511at2"/>
<protein>
    <submittedName>
        <fullName evidence="8">Na+/Pi-cotransporter</fullName>
    </submittedName>
</protein>
<dbReference type="STRING" id="472175.EL18_00350"/>
<feature type="domain" description="PhoU" evidence="7">
    <location>
        <begin position="447"/>
        <end position="521"/>
    </location>
</feature>
<dbReference type="InterPro" id="IPR003841">
    <property type="entry name" value="Na/Pi_transpt"/>
</dbReference>
<dbReference type="eggNOG" id="COG1283">
    <property type="taxonomic scope" value="Bacteria"/>
</dbReference>
<feature type="transmembrane region" description="Helical" evidence="6">
    <location>
        <begin position="172"/>
        <end position="197"/>
    </location>
</feature>
<dbReference type="Pfam" id="PF01895">
    <property type="entry name" value="PhoU"/>
    <property type="match status" value="2"/>
</dbReference>
<keyword evidence="4 6" id="KW-1133">Transmembrane helix</keyword>
<evidence type="ECO:0000256" key="1">
    <source>
        <dbReference type="ARBA" id="ARBA00004651"/>
    </source>
</evidence>
<keyword evidence="3 6" id="KW-0812">Transmembrane</keyword>
<comment type="subcellular location">
    <subcellularLocation>
        <location evidence="1">Cell membrane</location>
        <topology evidence="1">Multi-pass membrane protein</topology>
    </subcellularLocation>
</comment>
<dbReference type="SUPFAM" id="SSF109755">
    <property type="entry name" value="PhoU-like"/>
    <property type="match status" value="1"/>
</dbReference>
<dbReference type="NCBIfam" id="NF037997">
    <property type="entry name" value="Na_Pi_symport"/>
    <property type="match status" value="1"/>
</dbReference>
<dbReference type="GO" id="GO:0005436">
    <property type="term" value="F:sodium:phosphate symporter activity"/>
    <property type="evidence" value="ECO:0007669"/>
    <property type="project" value="InterPro"/>
</dbReference>